<dbReference type="OrthoDB" id="654677at2759"/>
<comment type="caution">
    <text evidence="2">The sequence shown here is derived from an EMBL/GenBank/DDBJ whole genome shotgun (WGS) entry which is preliminary data.</text>
</comment>
<evidence type="ECO:0000313" key="2">
    <source>
        <dbReference type="EMBL" id="GFY96546.1"/>
    </source>
</evidence>
<dbReference type="InterPro" id="IPR000719">
    <property type="entry name" value="Prot_kinase_dom"/>
</dbReference>
<dbReference type="InterPro" id="IPR011009">
    <property type="entry name" value="Kinase-like_dom_sf"/>
</dbReference>
<evidence type="ECO:0000313" key="3">
    <source>
        <dbReference type="Proteomes" id="UP000585474"/>
    </source>
</evidence>
<dbReference type="InterPro" id="IPR014729">
    <property type="entry name" value="Rossmann-like_a/b/a_fold"/>
</dbReference>
<dbReference type="EMBL" id="BJWL01000011">
    <property type="protein sequence ID" value="GFY96546.1"/>
    <property type="molecule type" value="Genomic_DNA"/>
</dbReference>
<proteinExistence type="predicted"/>
<dbReference type="AlphaFoldDB" id="A0A7J0FDQ8"/>
<organism evidence="2 3">
    <name type="scientific">Actinidia rufa</name>
    <dbReference type="NCBI Taxonomy" id="165716"/>
    <lineage>
        <taxon>Eukaryota</taxon>
        <taxon>Viridiplantae</taxon>
        <taxon>Streptophyta</taxon>
        <taxon>Embryophyta</taxon>
        <taxon>Tracheophyta</taxon>
        <taxon>Spermatophyta</taxon>
        <taxon>Magnoliopsida</taxon>
        <taxon>eudicotyledons</taxon>
        <taxon>Gunneridae</taxon>
        <taxon>Pentapetalae</taxon>
        <taxon>asterids</taxon>
        <taxon>Ericales</taxon>
        <taxon>Actinidiaceae</taxon>
        <taxon>Actinidia</taxon>
    </lineage>
</organism>
<feature type="domain" description="Protein kinase" evidence="1">
    <location>
        <begin position="326"/>
        <end position="560"/>
    </location>
</feature>
<dbReference type="PANTHER" id="PTHR47987:SF2">
    <property type="entry name" value="PROTEIN KINASE DOMAIN-CONTAINING PROTEIN"/>
    <property type="match status" value="1"/>
</dbReference>
<dbReference type="SMART" id="SM00220">
    <property type="entry name" value="S_TKc"/>
    <property type="match status" value="1"/>
</dbReference>
<dbReference type="FunFam" id="3.40.50.620:FF:000177">
    <property type="entry name" value="probable receptor-like serine/threonine-protein kinase At5g57670"/>
    <property type="match status" value="1"/>
</dbReference>
<dbReference type="InterPro" id="IPR046958">
    <property type="entry name" value="RBK1/2/STUNTED"/>
</dbReference>
<gene>
    <name evidence="2" type="ORF">Acr_11g0008520</name>
</gene>
<dbReference type="CDD" id="cd00293">
    <property type="entry name" value="USP-like"/>
    <property type="match status" value="1"/>
</dbReference>
<keyword evidence="2" id="KW-0808">Transferase</keyword>
<protein>
    <submittedName>
        <fullName evidence="2">Kinase with adenine nucleotide alpha hydrolases-like domain-containing protein</fullName>
    </submittedName>
</protein>
<dbReference type="InterPro" id="IPR006016">
    <property type="entry name" value="UspA"/>
</dbReference>
<sequence length="625" mass="69033">MNQSVLAGEGEMGNSGVRTVVVGVKLESQSKELLTWALVKVAQPGDLVIALHVLSNNVFIHCFGGVEIVDRDGKSCLLSLVKAFDSVLAVYEGFCNLKQVDLKFKVCRGSSIRKILVQEAKAFFASEVIVGTARKHHKIRSSASVAKYCAKKLPKDCSVLAVDYGKVVFRREASLMTNGYAKGIVDHRHRLLSALQRSLIKNPKILHVENADDSRTASDKGHRQNLELTLVKAEGRGCTEFDFSLLIRELPEPKPGWPLLQRAISSDQLHSKGHSRKISVVQWAMQLPSRHCLSSDSEQSDCKSGAIVPDFMNLYCEHLFDSIFVVTPENLIGKGGSSQVYRGCLPDGKEIANIISLFGFCFEDGNVLLVYDFLSRGSVEENLHGNKDSHTHSGGARDIREMVFWVLGGLVVLREIIVWGVEAVAIWQPMNGVDSRGKRCWGAFPGIWLSEYFMFGKVNDKIDVYAFGVVLLELLSGRKPISNDHPKGQESLVMWAKPILNGGKVAQLLDPSLANDYDCDQMERVALAATLCNIKKCSDPDGKNQVLKLLQGDPEVTKWARLQVNASEETDTPDDEAFPSSNIQSHLNLALLDTHEDSLSMSSIEQTVSLEDYLRGRWSCSSSLD</sequence>
<evidence type="ECO:0000259" key="1">
    <source>
        <dbReference type="SMART" id="SM00220"/>
    </source>
</evidence>
<reference evidence="2 3" key="1">
    <citation type="submission" date="2019-07" db="EMBL/GenBank/DDBJ databases">
        <title>De Novo Assembly of kiwifruit Actinidia rufa.</title>
        <authorList>
            <person name="Sugita-Konishi S."/>
            <person name="Sato K."/>
            <person name="Mori E."/>
            <person name="Abe Y."/>
            <person name="Kisaki G."/>
            <person name="Hamano K."/>
            <person name="Suezawa K."/>
            <person name="Otani M."/>
            <person name="Fukuda T."/>
            <person name="Manabe T."/>
            <person name="Gomi K."/>
            <person name="Tabuchi M."/>
            <person name="Akimitsu K."/>
            <person name="Kataoka I."/>
        </authorList>
    </citation>
    <scope>NUCLEOTIDE SEQUENCE [LARGE SCALE GENOMIC DNA]</scope>
    <source>
        <strain evidence="3">cv. Fuchu</strain>
    </source>
</reference>
<name>A0A7J0FDQ8_9ERIC</name>
<dbReference type="GO" id="GO:0004672">
    <property type="term" value="F:protein kinase activity"/>
    <property type="evidence" value="ECO:0007669"/>
    <property type="project" value="InterPro"/>
</dbReference>
<dbReference type="Gene3D" id="3.40.50.620">
    <property type="entry name" value="HUPs"/>
    <property type="match status" value="1"/>
</dbReference>
<accession>A0A7J0FDQ8</accession>
<dbReference type="Proteomes" id="UP000585474">
    <property type="component" value="Unassembled WGS sequence"/>
</dbReference>
<keyword evidence="2" id="KW-0378">Hydrolase</keyword>
<dbReference type="SUPFAM" id="SSF52402">
    <property type="entry name" value="Adenine nucleotide alpha hydrolases-like"/>
    <property type="match status" value="1"/>
</dbReference>
<dbReference type="PANTHER" id="PTHR47987">
    <property type="entry name" value="OS08G0249100 PROTEIN"/>
    <property type="match status" value="1"/>
</dbReference>
<dbReference type="GO" id="GO:0005524">
    <property type="term" value="F:ATP binding"/>
    <property type="evidence" value="ECO:0007669"/>
    <property type="project" value="InterPro"/>
</dbReference>
<dbReference type="SUPFAM" id="SSF56112">
    <property type="entry name" value="Protein kinase-like (PK-like)"/>
    <property type="match status" value="1"/>
</dbReference>
<dbReference type="Gene3D" id="1.10.510.10">
    <property type="entry name" value="Transferase(Phosphotransferase) domain 1"/>
    <property type="match status" value="2"/>
</dbReference>
<dbReference type="GO" id="GO:0016787">
    <property type="term" value="F:hydrolase activity"/>
    <property type="evidence" value="ECO:0007669"/>
    <property type="project" value="UniProtKB-KW"/>
</dbReference>
<dbReference type="Pfam" id="PF00582">
    <property type="entry name" value="Usp"/>
    <property type="match status" value="1"/>
</dbReference>
<keyword evidence="3" id="KW-1185">Reference proteome</keyword>
<keyword evidence="2" id="KW-0418">Kinase</keyword>